<organism evidence="3 4">
    <name type="scientific">Candidatus Desulfobacillus denitrificans</name>
    <dbReference type="NCBI Taxonomy" id="2608985"/>
    <lineage>
        <taxon>Bacteria</taxon>
        <taxon>Pseudomonadati</taxon>
        <taxon>Pseudomonadota</taxon>
        <taxon>Betaproteobacteria</taxon>
        <taxon>Candidatus Desulfobacillus</taxon>
    </lineage>
</organism>
<dbReference type="InterPro" id="IPR006442">
    <property type="entry name" value="Antitoxin_Phd/YefM"/>
</dbReference>
<dbReference type="PANTHER" id="PTHR33713:SF9">
    <property type="entry name" value="ANTITOXIN"/>
    <property type="match status" value="1"/>
</dbReference>
<accession>A0A809SC16</accession>
<dbReference type="KEGG" id="ddz:DSYM_26230"/>
<dbReference type="SUPFAM" id="SSF143120">
    <property type="entry name" value="YefM-like"/>
    <property type="match status" value="1"/>
</dbReference>
<sequence length="84" mass="9626">MGKTWALQDAKNRFSEVVDRAMEDGPQLVTRHGREAVVVVSAAEYRKMTRPAESLIEFMQRSPLYGADDIEFVRDKSLTREQPL</sequence>
<dbReference type="NCBIfam" id="TIGR01552">
    <property type="entry name" value="phd_fam"/>
    <property type="match status" value="1"/>
</dbReference>
<dbReference type="InterPro" id="IPR051405">
    <property type="entry name" value="phD/YefM_antitoxin"/>
</dbReference>
<dbReference type="Proteomes" id="UP000662914">
    <property type="component" value="Chromosome"/>
</dbReference>
<reference evidence="3" key="1">
    <citation type="journal article" name="DNA Res.">
        <title>The physiological potential of anammox bacteria as revealed by their core genome structure.</title>
        <authorList>
            <person name="Okubo T."/>
            <person name="Toyoda A."/>
            <person name="Fukuhara K."/>
            <person name="Uchiyama I."/>
            <person name="Harigaya Y."/>
            <person name="Kuroiwa M."/>
            <person name="Suzuki T."/>
            <person name="Murakami Y."/>
            <person name="Suwa Y."/>
            <person name="Takami H."/>
        </authorList>
    </citation>
    <scope>NUCLEOTIDE SEQUENCE</scope>
    <source>
        <strain evidence="3">317325-3</strain>
    </source>
</reference>
<evidence type="ECO:0000313" key="4">
    <source>
        <dbReference type="Proteomes" id="UP000662914"/>
    </source>
</evidence>
<dbReference type="InterPro" id="IPR036165">
    <property type="entry name" value="YefM-like_sf"/>
</dbReference>
<protein>
    <recommendedName>
        <fullName evidence="2">Antitoxin</fullName>
    </recommendedName>
</protein>
<evidence type="ECO:0000256" key="2">
    <source>
        <dbReference type="RuleBase" id="RU362080"/>
    </source>
</evidence>
<dbReference type="Pfam" id="PF02604">
    <property type="entry name" value="PhdYeFM_antitox"/>
    <property type="match status" value="1"/>
</dbReference>
<proteinExistence type="inferred from homology"/>
<comment type="function">
    <text evidence="2">Antitoxin component of a type II toxin-antitoxin (TA) system.</text>
</comment>
<evidence type="ECO:0000256" key="1">
    <source>
        <dbReference type="ARBA" id="ARBA00009981"/>
    </source>
</evidence>
<dbReference type="AlphaFoldDB" id="A0A809SC16"/>
<evidence type="ECO:0000313" key="3">
    <source>
        <dbReference type="EMBL" id="BBO21924.1"/>
    </source>
</evidence>
<gene>
    <name evidence="3" type="ORF">DSYM_26230</name>
</gene>
<name>A0A809SC16_9PROT</name>
<comment type="similarity">
    <text evidence="1 2">Belongs to the phD/YefM antitoxin family.</text>
</comment>
<dbReference type="Gene3D" id="3.40.1620.10">
    <property type="entry name" value="YefM-like domain"/>
    <property type="match status" value="1"/>
</dbReference>
<dbReference type="PANTHER" id="PTHR33713">
    <property type="entry name" value="ANTITOXIN YAFN-RELATED"/>
    <property type="match status" value="1"/>
</dbReference>
<dbReference type="EMBL" id="AP021857">
    <property type="protein sequence ID" value="BBO21924.1"/>
    <property type="molecule type" value="Genomic_DNA"/>
</dbReference>